<evidence type="ECO:0000259" key="1">
    <source>
        <dbReference type="Pfam" id="PF20408"/>
    </source>
</evidence>
<feature type="domain" description="KANL3/Tex30 alpha/beta hydrolase-like" evidence="1">
    <location>
        <begin position="31"/>
        <end position="200"/>
    </location>
</feature>
<dbReference type="EMBL" id="CP042435">
    <property type="protein sequence ID" value="QEC70032.1"/>
    <property type="molecule type" value="Genomic_DNA"/>
</dbReference>
<keyword evidence="2" id="KW-0378">Hydrolase</keyword>
<dbReference type="InterPro" id="IPR029058">
    <property type="entry name" value="AB_hydrolase_fold"/>
</dbReference>
<protein>
    <submittedName>
        <fullName evidence="2">Alpha/beta hydrolase</fullName>
    </submittedName>
</protein>
<accession>A0A5B8VG95</accession>
<dbReference type="AlphaFoldDB" id="A0A5B8VG95"/>
<dbReference type="RefSeq" id="WP_147192908.1">
    <property type="nucleotide sequence ID" value="NZ_CP042435.1"/>
</dbReference>
<dbReference type="SUPFAM" id="SSF53474">
    <property type="entry name" value="alpha/beta-Hydrolases"/>
    <property type="match status" value="1"/>
</dbReference>
<dbReference type="PANTHER" id="PTHR13136:SF11">
    <property type="entry name" value="TESTIS-EXPRESSED PROTEIN 30"/>
    <property type="match status" value="1"/>
</dbReference>
<dbReference type="InterPro" id="IPR026555">
    <property type="entry name" value="NSL3/Tex30"/>
</dbReference>
<dbReference type="PANTHER" id="PTHR13136">
    <property type="entry name" value="TESTIS DEVELOPMENT PROTEIN PRTD"/>
    <property type="match status" value="1"/>
</dbReference>
<dbReference type="Pfam" id="PF20408">
    <property type="entry name" value="Abhydrolase_11"/>
    <property type="match status" value="1"/>
</dbReference>
<evidence type="ECO:0000313" key="2">
    <source>
        <dbReference type="EMBL" id="QEC70032.1"/>
    </source>
</evidence>
<keyword evidence="3" id="KW-1185">Reference proteome</keyword>
<dbReference type="OrthoDB" id="652634at2"/>
<dbReference type="KEGG" id="pgin:FRZ67_23020"/>
<organism evidence="2 3">
    <name type="scientific">Panacibacter ginsenosidivorans</name>
    <dbReference type="NCBI Taxonomy" id="1813871"/>
    <lineage>
        <taxon>Bacteria</taxon>
        <taxon>Pseudomonadati</taxon>
        <taxon>Bacteroidota</taxon>
        <taxon>Chitinophagia</taxon>
        <taxon>Chitinophagales</taxon>
        <taxon>Chitinophagaceae</taxon>
        <taxon>Panacibacter</taxon>
    </lineage>
</organism>
<name>A0A5B8VG95_9BACT</name>
<dbReference type="Gene3D" id="3.40.50.1820">
    <property type="entry name" value="alpha/beta hydrolase"/>
    <property type="match status" value="1"/>
</dbReference>
<dbReference type="Proteomes" id="UP000321533">
    <property type="component" value="Chromosome"/>
</dbReference>
<evidence type="ECO:0000313" key="3">
    <source>
        <dbReference type="Proteomes" id="UP000321533"/>
    </source>
</evidence>
<dbReference type="GO" id="GO:0016787">
    <property type="term" value="F:hydrolase activity"/>
    <property type="evidence" value="ECO:0007669"/>
    <property type="project" value="UniProtKB-KW"/>
</dbReference>
<reference evidence="2 3" key="1">
    <citation type="journal article" date="2016" name="Int. J. Syst. Evol. Microbiol.">
        <title>Panacibacter ginsenosidivorans gen. nov., sp. nov., with ginsenoside converting activity isolated from soil of a ginseng field.</title>
        <authorList>
            <person name="Siddiqi M.Z."/>
            <person name="Muhammad Shafi S."/>
            <person name="Choi K.D."/>
            <person name="Im W.T."/>
        </authorList>
    </citation>
    <scope>NUCLEOTIDE SEQUENCE [LARGE SCALE GENOMIC DNA]</scope>
    <source>
        <strain evidence="2 3">Gsoil1550</strain>
    </source>
</reference>
<proteinExistence type="predicted"/>
<dbReference type="InterPro" id="IPR046879">
    <property type="entry name" value="KANL3/Tex30_Abhydrolase"/>
</dbReference>
<sequence length="219" mass="24071">MNTQSLVLQVSPEIGNVSAEYILPENAVCIITLAHGAGAGMNHSFMLELANALAETGIATLRFNFPFMEKKKGPADRPPVAHKTIDAAITKAKELFPTLPLFAAGKSFGGRMSSQYLAEHSDVDVKGIIFYGFPLHPAGKPSIDRAEHLKYVKQPMLFLQGTKDELATWNLIEPLCNSLKRATLVKIEGADHSFKAGKKDVMSILVKETHNWVKKKMKK</sequence>
<gene>
    <name evidence="2" type="ORF">FRZ67_23020</name>
</gene>